<accession>A0A087SFK5</accession>
<protein>
    <submittedName>
        <fullName evidence="1">Uncharacterized protein</fullName>
    </submittedName>
</protein>
<dbReference type="EMBL" id="KL662107">
    <property type="protein sequence ID" value="KFM24509.1"/>
    <property type="molecule type" value="Genomic_DNA"/>
</dbReference>
<evidence type="ECO:0000313" key="2">
    <source>
        <dbReference type="Proteomes" id="UP000028924"/>
    </source>
</evidence>
<proteinExistence type="predicted"/>
<dbReference type="GeneID" id="23614618"/>
<evidence type="ECO:0000313" key="1">
    <source>
        <dbReference type="EMBL" id="KFM24509.1"/>
    </source>
</evidence>
<reference evidence="1 2" key="1">
    <citation type="journal article" date="2014" name="BMC Genomics">
        <title>Oil accumulation mechanisms of the oleaginous microalga Chlorella protothecoides revealed through its genome, transcriptomes, and proteomes.</title>
        <authorList>
            <person name="Gao C."/>
            <person name="Wang Y."/>
            <person name="Shen Y."/>
            <person name="Yan D."/>
            <person name="He X."/>
            <person name="Dai J."/>
            <person name="Wu Q."/>
        </authorList>
    </citation>
    <scope>NUCLEOTIDE SEQUENCE [LARGE SCALE GENOMIC DNA]</scope>
    <source>
        <strain evidence="1 2">0710</strain>
    </source>
</reference>
<gene>
    <name evidence="1" type="ORF">F751_3227</name>
</gene>
<dbReference type="KEGG" id="apro:F751_3227"/>
<name>A0A087SFK5_AUXPR</name>
<organism evidence="1 2">
    <name type="scientific">Auxenochlorella protothecoides</name>
    <name type="common">Green microalga</name>
    <name type="synonym">Chlorella protothecoides</name>
    <dbReference type="NCBI Taxonomy" id="3075"/>
    <lineage>
        <taxon>Eukaryota</taxon>
        <taxon>Viridiplantae</taxon>
        <taxon>Chlorophyta</taxon>
        <taxon>core chlorophytes</taxon>
        <taxon>Trebouxiophyceae</taxon>
        <taxon>Chlorellales</taxon>
        <taxon>Chlorellaceae</taxon>
        <taxon>Auxenochlorella</taxon>
    </lineage>
</organism>
<keyword evidence="2" id="KW-1185">Reference proteome</keyword>
<dbReference type="RefSeq" id="XP_011397397.1">
    <property type="nucleotide sequence ID" value="XM_011399095.1"/>
</dbReference>
<dbReference type="AlphaFoldDB" id="A0A087SFK5"/>
<sequence>MLVPAAPILRWLPAGPPILCPAPPWAHAVGTRGMPTLPGREFDASPTDT</sequence>
<dbReference type="Proteomes" id="UP000028924">
    <property type="component" value="Unassembled WGS sequence"/>
</dbReference>